<dbReference type="Proteomes" id="UP000634136">
    <property type="component" value="Unassembled WGS sequence"/>
</dbReference>
<evidence type="ECO:0000313" key="3">
    <source>
        <dbReference type="Proteomes" id="UP000634136"/>
    </source>
</evidence>
<feature type="region of interest" description="Disordered" evidence="1">
    <location>
        <begin position="42"/>
        <end position="71"/>
    </location>
</feature>
<gene>
    <name evidence="2" type="ORF">G2W53_040864</name>
</gene>
<dbReference type="InterPro" id="IPR050796">
    <property type="entry name" value="SCF_F-box_component"/>
</dbReference>
<dbReference type="PANTHER" id="PTHR31672">
    <property type="entry name" value="BNACNNG10540D PROTEIN"/>
    <property type="match status" value="1"/>
</dbReference>
<evidence type="ECO:0000313" key="2">
    <source>
        <dbReference type="EMBL" id="KAF7801753.1"/>
    </source>
</evidence>
<dbReference type="EMBL" id="JAAIUW010000013">
    <property type="protein sequence ID" value="KAF7801753.1"/>
    <property type="molecule type" value="Genomic_DNA"/>
</dbReference>
<comment type="caution">
    <text evidence="2">The sequence shown here is derived from an EMBL/GenBank/DDBJ whole genome shotgun (WGS) entry which is preliminary data.</text>
</comment>
<evidence type="ECO:0000256" key="1">
    <source>
        <dbReference type="SAM" id="MobiDB-lite"/>
    </source>
</evidence>
<name>A0A834VXJ2_9FABA</name>
<dbReference type="AlphaFoldDB" id="A0A834VXJ2"/>
<sequence length="444" mass="50925">MLPSHEITHDKSLDPKPVYGSVSSVDKGLQYKRIKTSSEHTGIVNLESAQDRRENTLCSSPSTKSSHDDSIGGLNYANTYTRPQRLKPNWLPATAIQKFKSASDFFRTMPLEERHFVLKQSHNALLRKDPCFFLQPNSCKKYSAINEFHHFPSEKTSSGVPHNFLKFLENYLACRILASSNGLILGCSTKKNNQTELIISNPSTQSWFLIPTLNHLKEYPDSEINIAFECNSKDFMLFLFEVPTEWASSCYIVKFYSQEEGMWKSIGKSFFTGTRRMIFDTPYIMAYTIEDGESRMLRVPKEARRGSHDLSCKMGIYKWGKVTSLDGSMCLVRFRKCVFTIWVLTDYKSCKWKRVLKIRVRAMGIIEEEPIIVKGFIVMNGDCLVFATKKKVYSYGLSRENYRVVEEISEHGFDDDEVCFTCYSDTLRLCGDGATTLPLLQQSY</sequence>
<reference evidence="2" key="1">
    <citation type="submission" date="2020-09" db="EMBL/GenBank/DDBJ databases">
        <title>Genome-Enabled Discovery of Anthraquinone Biosynthesis in Senna tora.</title>
        <authorList>
            <person name="Kang S.-H."/>
            <person name="Pandey R.P."/>
            <person name="Lee C.-M."/>
            <person name="Sim J.-S."/>
            <person name="Jeong J.-T."/>
            <person name="Choi B.-S."/>
            <person name="Jung M."/>
            <person name="Ginzburg D."/>
            <person name="Zhao K."/>
            <person name="Won S.Y."/>
            <person name="Oh T.-J."/>
            <person name="Yu Y."/>
            <person name="Kim N.-H."/>
            <person name="Lee O.R."/>
            <person name="Lee T.-H."/>
            <person name="Bashyal P."/>
            <person name="Kim T.-S."/>
            <person name="Lee W.-H."/>
            <person name="Kawkins C."/>
            <person name="Kim C.-K."/>
            <person name="Kim J.S."/>
            <person name="Ahn B.O."/>
            <person name="Rhee S.Y."/>
            <person name="Sohng J.K."/>
        </authorList>
    </citation>
    <scope>NUCLEOTIDE SEQUENCE</scope>
    <source>
        <tissue evidence="2">Leaf</tissue>
    </source>
</reference>
<keyword evidence="3" id="KW-1185">Reference proteome</keyword>
<accession>A0A834VXJ2</accession>
<organism evidence="2 3">
    <name type="scientific">Senna tora</name>
    <dbReference type="NCBI Taxonomy" id="362788"/>
    <lineage>
        <taxon>Eukaryota</taxon>
        <taxon>Viridiplantae</taxon>
        <taxon>Streptophyta</taxon>
        <taxon>Embryophyta</taxon>
        <taxon>Tracheophyta</taxon>
        <taxon>Spermatophyta</taxon>
        <taxon>Magnoliopsida</taxon>
        <taxon>eudicotyledons</taxon>
        <taxon>Gunneridae</taxon>
        <taxon>Pentapetalae</taxon>
        <taxon>rosids</taxon>
        <taxon>fabids</taxon>
        <taxon>Fabales</taxon>
        <taxon>Fabaceae</taxon>
        <taxon>Caesalpinioideae</taxon>
        <taxon>Cassia clade</taxon>
        <taxon>Senna</taxon>
    </lineage>
</organism>
<dbReference type="PANTHER" id="PTHR31672:SF13">
    <property type="entry name" value="F-BOX PROTEIN CPR30-LIKE"/>
    <property type="match status" value="1"/>
</dbReference>
<protein>
    <submittedName>
        <fullName evidence="2">F-box protein</fullName>
    </submittedName>
</protein>
<proteinExistence type="predicted"/>
<dbReference type="OrthoDB" id="1433187at2759"/>